<protein>
    <recommendedName>
        <fullName evidence="1">methionyl-tRNA formyltransferase</fullName>
        <ecNumber evidence="1">2.1.2.9</ecNumber>
    </recommendedName>
</protein>
<dbReference type="SUPFAM" id="SSF53328">
    <property type="entry name" value="Formyltransferase"/>
    <property type="match status" value="1"/>
</dbReference>
<dbReference type="EMBL" id="PFBJ01000011">
    <property type="protein sequence ID" value="PIT91071.1"/>
    <property type="molecule type" value="Genomic_DNA"/>
</dbReference>
<reference evidence="4" key="1">
    <citation type="submission" date="2017-09" db="EMBL/GenBank/DDBJ databases">
        <title>Depth-based differentiation of microbial function through sediment-hosted aquifers and enrichment of novel symbionts in the deep terrestrial subsurface.</title>
        <authorList>
            <person name="Probst A.J."/>
            <person name="Ladd B."/>
            <person name="Jarett J.K."/>
            <person name="Geller-Mcgrath D.E."/>
            <person name="Sieber C.M.K."/>
            <person name="Emerson J.B."/>
            <person name="Anantharaman K."/>
            <person name="Thomas B.C."/>
            <person name="Malmstrom R."/>
            <person name="Stieglmeier M."/>
            <person name="Klingl A."/>
            <person name="Woyke T."/>
            <person name="Ryan C.M."/>
            <person name="Banfield J.F."/>
        </authorList>
    </citation>
    <scope>NUCLEOTIDE SEQUENCE [LARGE SCALE GENOMIC DNA]</scope>
</reference>
<name>A0A2M6WE40_9BACT</name>
<dbReference type="GO" id="GO:0005829">
    <property type="term" value="C:cytosol"/>
    <property type="evidence" value="ECO:0007669"/>
    <property type="project" value="TreeGrafter"/>
</dbReference>
<dbReference type="Pfam" id="PF00551">
    <property type="entry name" value="Formyl_trans_N"/>
    <property type="match status" value="1"/>
</dbReference>
<gene>
    <name evidence="3" type="primary">fmt</name>
    <name evidence="3" type="ORF">COU17_02165</name>
</gene>
<dbReference type="PANTHER" id="PTHR11138:SF5">
    <property type="entry name" value="METHIONYL-TRNA FORMYLTRANSFERASE, MITOCHONDRIAL"/>
    <property type="match status" value="1"/>
</dbReference>
<dbReference type="InterPro" id="IPR002376">
    <property type="entry name" value="Formyl_transf_N"/>
</dbReference>
<evidence type="ECO:0000313" key="4">
    <source>
        <dbReference type="Proteomes" id="UP000228809"/>
    </source>
</evidence>
<sequence>MKNNSIQFVFFGTPELSVTVLEELKKEGFMPRIVVTAPDTPHGRGMKLAPPPVKVWALKNSVAVLQPRKITEEVIAELAQEQWDVFIVAAYGKILPQTLLDIPMHGTLNVHPSLLPRLRGPSPIRSAILLDEKVTGVSIMLLDAEMDHGPILAQEVVEVVWPPRAPELEKRLAKKGGEMLAKILPQWVAGEIAPQEQEHEKATFCRMLKKGDAEINLSDDPYQNLLKIRGYEKAPGAYFFTEKNGKKIRVKVVSAERDESGSLKLLRVIPEGKKETHWENFNKN</sequence>
<organism evidence="3 4">
    <name type="scientific">Candidatus Kaiserbacteria bacterium CG10_big_fil_rev_8_21_14_0_10_49_17</name>
    <dbReference type="NCBI Taxonomy" id="1974609"/>
    <lineage>
        <taxon>Bacteria</taxon>
        <taxon>Candidatus Kaiseribacteriota</taxon>
    </lineage>
</organism>
<feature type="domain" description="Formyl transferase N-terminal" evidence="2">
    <location>
        <begin position="8"/>
        <end position="182"/>
    </location>
</feature>
<proteinExistence type="predicted"/>
<dbReference type="Gene3D" id="3.40.50.12230">
    <property type="match status" value="1"/>
</dbReference>
<dbReference type="InterPro" id="IPR041711">
    <property type="entry name" value="Met-tRNA-FMT_N"/>
</dbReference>
<evidence type="ECO:0000256" key="1">
    <source>
        <dbReference type="ARBA" id="ARBA00012261"/>
    </source>
</evidence>
<keyword evidence="3" id="KW-0808">Transferase</keyword>
<accession>A0A2M6WE40</accession>
<evidence type="ECO:0000313" key="3">
    <source>
        <dbReference type="EMBL" id="PIT91071.1"/>
    </source>
</evidence>
<dbReference type="NCBIfam" id="TIGR00460">
    <property type="entry name" value="fmt"/>
    <property type="match status" value="1"/>
</dbReference>
<dbReference type="InterPro" id="IPR036477">
    <property type="entry name" value="Formyl_transf_N_sf"/>
</dbReference>
<dbReference type="CDD" id="cd08646">
    <property type="entry name" value="FMT_core_Met-tRNA-FMT_N"/>
    <property type="match status" value="1"/>
</dbReference>
<dbReference type="AlphaFoldDB" id="A0A2M6WE40"/>
<comment type="caution">
    <text evidence="3">The sequence shown here is derived from an EMBL/GenBank/DDBJ whole genome shotgun (WGS) entry which is preliminary data.</text>
</comment>
<dbReference type="InterPro" id="IPR005794">
    <property type="entry name" value="Fmt"/>
</dbReference>
<evidence type="ECO:0000259" key="2">
    <source>
        <dbReference type="Pfam" id="PF00551"/>
    </source>
</evidence>
<dbReference type="Proteomes" id="UP000228809">
    <property type="component" value="Unassembled WGS sequence"/>
</dbReference>
<dbReference type="PANTHER" id="PTHR11138">
    <property type="entry name" value="METHIONYL-TRNA FORMYLTRANSFERASE"/>
    <property type="match status" value="1"/>
</dbReference>
<dbReference type="GO" id="GO:0004479">
    <property type="term" value="F:methionyl-tRNA formyltransferase activity"/>
    <property type="evidence" value="ECO:0007669"/>
    <property type="project" value="UniProtKB-EC"/>
</dbReference>
<dbReference type="EC" id="2.1.2.9" evidence="1"/>